<dbReference type="InterPro" id="IPR036761">
    <property type="entry name" value="TTHA0802/YceI-like_sf"/>
</dbReference>
<feature type="signal peptide" evidence="1">
    <location>
        <begin position="1"/>
        <end position="24"/>
    </location>
</feature>
<dbReference type="SUPFAM" id="SSF101874">
    <property type="entry name" value="YceI-like"/>
    <property type="match status" value="1"/>
</dbReference>
<evidence type="ECO:0000256" key="1">
    <source>
        <dbReference type="SAM" id="SignalP"/>
    </source>
</evidence>
<name>A0A964E6J7_9PROT</name>
<dbReference type="InterPro" id="IPR007372">
    <property type="entry name" value="Lipid/polyisoprenoid-bd_YceI"/>
</dbReference>
<dbReference type="PANTHER" id="PTHR34406">
    <property type="entry name" value="PROTEIN YCEI"/>
    <property type="match status" value="1"/>
</dbReference>
<comment type="caution">
    <text evidence="3">The sequence shown here is derived from an EMBL/GenBank/DDBJ whole genome shotgun (WGS) entry which is preliminary data.</text>
</comment>
<feature type="chain" id="PRO_5037005455" evidence="1">
    <location>
        <begin position="25"/>
        <end position="194"/>
    </location>
</feature>
<keyword evidence="1" id="KW-0732">Signal</keyword>
<dbReference type="RefSeq" id="WP_227310322.1">
    <property type="nucleotide sequence ID" value="NZ_JAESVA010000015.1"/>
</dbReference>
<feature type="domain" description="Lipid/polyisoprenoid-binding YceI-like" evidence="2">
    <location>
        <begin position="27"/>
        <end position="192"/>
    </location>
</feature>
<evidence type="ECO:0000313" key="3">
    <source>
        <dbReference type="EMBL" id="MCB8883651.1"/>
    </source>
</evidence>
<dbReference type="Pfam" id="PF04264">
    <property type="entry name" value="YceI"/>
    <property type="match status" value="1"/>
</dbReference>
<gene>
    <name evidence="3" type="ORF">ACELLULO517_25605</name>
</gene>
<evidence type="ECO:0000313" key="4">
    <source>
        <dbReference type="Proteomes" id="UP000721844"/>
    </source>
</evidence>
<dbReference type="SMART" id="SM00867">
    <property type="entry name" value="YceI"/>
    <property type="match status" value="1"/>
</dbReference>
<dbReference type="AlphaFoldDB" id="A0A964E6J7"/>
<reference evidence="3 4" key="1">
    <citation type="journal article" date="2021" name="Microorganisms">
        <title>Acidisoma silvae sp. nov. and Acidisomacellulosilytica sp. nov., Two Acidophilic Bacteria Isolated from Decaying Wood, Hydrolyzing Cellulose and Producing Poly-3-hydroxybutyrate.</title>
        <authorList>
            <person name="Mieszkin S."/>
            <person name="Pouder E."/>
            <person name="Uroz S."/>
            <person name="Simon-Colin C."/>
            <person name="Alain K."/>
        </authorList>
    </citation>
    <scope>NUCLEOTIDE SEQUENCE [LARGE SCALE GENOMIC DNA]</scope>
    <source>
        <strain evidence="3 4">HW T5.17</strain>
    </source>
</reference>
<accession>A0A964E6J7</accession>
<protein>
    <submittedName>
        <fullName evidence="3">Polyisoprenoid-binding protein</fullName>
    </submittedName>
</protein>
<dbReference type="Proteomes" id="UP000721844">
    <property type="component" value="Unassembled WGS sequence"/>
</dbReference>
<dbReference type="PANTHER" id="PTHR34406:SF1">
    <property type="entry name" value="PROTEIN YCEI"/>
    <property type="match status" value="1"/>
</dbReference>
<dbReference type="EMBL" id="JAESVA010000015">
    <property type="protein sequence ID" value="MCB8883651.1"/>
    <property type="molecule type" value="Genomic_DNA"/>
</dbReference>
<organism evidence="3 4">
    <name type="scientific">Acidisoma cellulosilyticum</name>
    <dbReference type="NCBI Taxonomy" id="2802395"/>
    <lineage>
        <taxon>Bacteria</taxon>
        <taxon>Pseudomonadati</taxon>
        <taxon>Pseudomonadota</taxon>
        <taxon>Alphaproteobacteria</taxon>
        <taxon>Acetobacterales</taxon>
        <taxon>Acidocellaceae</taxon>
        <taxon>Acidisoma</taxon>
    </lineage>
</organism>
<evidence type="ECO:0000259" key="2">
    <source>
        <dbReference type="SMART" id="SM00867"/>
    </source>
</evidence>
<keyword evidence="4" id="KW-1185">Reference proteome</keyword>
<proteinExistence type="predicted"/>
<dbReference type="Gene3D" id="2.40.128.110">
    <property type="entry name" value="Lipid/polyisoprenoid-binding, YceI-like"/>
    <property type="match status" value="1"/>
</dbReference>
<sequence>MTLSPKALLTAAMICVVSSPSAFAADTYALDPAHTQTIFTINHLGFSTITGSIRDLRGTLILDSMKPEDSAIDVSMAANSVDTGFAARDKVLQGPMFFNIAQFPTMTFKSTHIKKTGPKTADIQGDFTLLGVTKPLVLKTTFNRMAQDKIGTNVFKVGFTATTVIKRSEFGMNAYVPYVGDIVHVTINFEGIKQ</sequence>